<accession>A0A0F9PPC1</accession>
<dbReference type="AlphaFoldDB" id="A0A0F9PPC1"/>
<gene>
    <name evidence="1" type="ORF">LCGC14_1112830</name>
</gene>
<comment type="caution">
    <text evidence="1">The sequence shown here is derived from an EMBL/GenBank/DDBJ whole genome shotgun (WGS) entry which is preliminary data.</text>
</comment>
<proteinExistence type="predicted"/>
<sequence>MSIVEVSKERGIIIKGLVKGKPIYAVVSPGDYVRHRLIFPIVLTEDIEVSFKKAKGEILKANSPIVVKCSKLCYVSVGDTIKVSGKIIRIKSKLWEISYIFIKANDIFNYTQHIGILMY</sequence>
<dbReference type="EMBL" id="LAZR01005092">
    <property type="protein sequence ID" value="KKN02916.1"/>
    <property type="molecule type" value="Genomic_DNA"/>
</dbReference>
<reference evidence="1" key="1">
    <citation type="journal article" date="2015" name="Nature">
        <title>Complex archaea that bridge the gap between prokaryotes and eukaryotes.</title>
        <authorList>
            <person name="Spang A."/>
            <person name="Saw J.H."/>
            <person name="Jorgensen S.L."/>
            <person name="Zaremba-Niedzwiedzka K."/>
            <person name="Martijn J."/>
            <person name="Lind A.E."/>
            <person name="van Eijk R."/>
            <person name="Schleper C."/>
            <person name="Guy L."/>
            <person name="Ettema T.J."/>
        </authorList>
    </citation>
    <scope>NUCLEOTIDE SEQUENCE</scope>
</reference>
<name>A0A0F9PPC1_9ZZZZ</name>
<organism evidence="1">
    <name type="scientific">marine sediment metagenome</name>
    <dbReference type="NCBI Taxonomy" id="412755"/>
    <lineage>
        <taxon>unclassified sequences</taxon>
        <taxon>metagenomes</taxon>
        <taxon>ecological metagenomes</taxon>
    </lineage>
</organism>
<evidence type="ECO:0000313" key="1">
    <source>
        <dbReference type="EMBL" id="KKN02916.1"/>
    </source>
</evidence>
<protein>
    <submittedName>
        <fullName evidence="1">Uncharacterized protein</fullName>
    </submittedName>
</protein>